<gene>
    <name evidence="3" type="ORF">S06H3_27402</name>
</gene>
<dbReference type="Pfam" id="PF01796">
    <property type="entry name" value="OB_ChsH2_C"/>
    <property type="match status" value="1"/>
</dbReference>
<evidence type="ECO:0000259" key="1">
    <source>
        <dbReference type="Pfam" id="PF01796"/>
    </source>
</evidence>
<dbReference type="AlphaFoldDB" id="X1LMY1"/>
<evidence type="ECO:0008006" key="4">
    <source>
        <dbReference type="Google" id="ProtNLM"/>
    </source>
</evidence>
<proteinExistence type="predicted"/>
<dbReference type="InterPro" id="IPR002878">
    <property type="entry name" value="ChsH2_C"/>
</dbReference>
<sequence length="162" mass="18218">ANKKDLPSYEKYVTFKQVLAIDVAGRGEEAVPSSSSVLWRDRKKALALVGSRCKRCGTPQLPPQHICVKPDCGAVDEMEEYRFSDKIGYIFTYTGDNLVYTPDPPELYGVIDFEGGGRAQFNLTDCDLDEVEVGMPIECTFRRKYYDRGVTGYTWKAVPARV</sequence>
<organism evidence="3">
    <name type="scientific">marine sediment metagenome</name>
    <dbReference type="NCBI Taxonomy" id="412755"/>
    <lineage>
        <taxon>unclassified sequences</taxon>
        <taxon>metagenomes</taxon>
        <taxon>ecological metagenomes</taxon>
    </lineage>
</organism>
<dbReference type="SUPFAM" id="SSF50249">
    <property type="entry name" value="Nucleic acid-binding proteins"/>
    <property type="match status" value="1"/>
</dbReference>
<protein>
    <recommendedName>
        <fullName evidence="4">DUF35 domain-containing protein</fullName>
    </recommendedName>
</protein>
<evidence type="ECO:0000259" key="2">
    <source>
        <dbReference type="Pfam" id="PF12172"/>
    </source>
</evidence>
<comment type="caution">
    <text evidence="3">The sequence shown here is derived from an EMBL/GenBank/DDBJ whole genome shotgun (WGS) entry which is preliminary data.</text>
</comment>
<dbReference type="InterPro" id="IPR052513">
    <property type="entry name" value="Thioester_dehydratase-like"/>
</dbReference>
<dbReference type="EMBL" id="BARV01015894">
    <property type="protein sequence ID" value="GAI20732.1"/>
    <property type="molecule type" value="Genomic_DNA"/>
</dbReference>
<feature type="domain" description="ChsH2 C-terminal OB-fold" evidence="1">
    <location>
        <begin position="87"/>
        <end position="142"/>
    </location>
</feature>
<reference evidence="3" key="1">
    <citation type="journal article" date="2014" name="Front. Microbiol.">
        <title>High frequency of phylogenetically diverse reductive dehalogenase-homologous genes in deep subseafloor sedimentary metagenomes.</title>
        <authorList>
            <person name="Kawai M."/>
            <person name="Futagami T."/>
            <person name="Toyoda A."/>
            <person name="Takaki Y."/>
            <person name="Nishi S."/>
            <person name="Hori S."/>
            <person name="Arai W."/>
            <person name="Tsubouchi T."/>
            <person name="Morono Y."/>
            <person name="Uchiyama I."/>
            <person name="Ito T."/>
            <person name="Fujiyama A."/>
            <person name="Inagaki F."/>
            <person name="Takami H."/>
        </authorList>
    </citation>
    <scope>NUCLEOTIDE SEQUENCE</scope>
    <source>
        <strain evidence="3">Expedition CK06-06</strain>
    </source>
</reference>
<feature type="domain" description="ChsH2 rubredoxin-like zinc ribbon" evidence="2">
    <location>
        <begin position="46"/>
        <end position="74"/>
    </location>
</feature>
<dbReference type="PANTHER" id="PTHR34075:SF5">
    <property type="entry name" value="BLR3430 PROTEIN"/>
    <property type="match status" value="1"/>
</dbReference>
<accession>X1LMY1</accession>
<dbReference type="PANTHER" id="PTHR34075">
    <property type="entry name" value="BLR3430 PROTEIN"/>
    <property type="match status" value="1"/>
</dbReference>
<name>X1LMY1_9ZZZZ</name>
<dbReference type="Pfam" id="PF12172">
    <property type="entry name" value="zf-ChsH2"/>
    <property type="match status" value="1"/>
</dbReference>
<dbReference type="InterPro" id="IPR012340">
    <property type="entry name" value="NA-bd_OB-fold"/>
</dbReference>
<dbReference type="InterPro" id="IPR022002">
    <property type="entry name" value="ChsH2_Znr"/>
</dbReference>
<feature type="non-terminal residue" evidence="3">
    <location>
        <position position="1"/>
    </location>
</feature>
<evidence type="ECO:0000313" key="3">
    <source>
        <dbReference type="EMBL" id="GAI20732.1"/>
    </source>
</evidence>